<dbReference type="Proteomes" id="UP000011713">
    <property type="component" value="Unassembled WGS sequence"/>
</dbReference>
<proteinExistence type="predicted"/>
<dbReference type="EMBL" id="JH598337">
    <property type="status" value="NOT_ANNOTATED_CDS"/>
    <property type="molecule type" value="Genomic_DNA"/>
</dbReference>
<dbReference type="InParanoid" id="M4BJW1"/>
<name>M4BJW1_HYAAE</name>
<sequence>MKRHQLILFDDVEIQAVAFAESRRSQAYFVMMLPTMLRPPVPVRRCCCKSDSARMQRLCTKKILMYQDHHMNTMAMQSFWICNFEESRHLCGATSHQYMFLLSVCITTRGPGSVWPYLIRMRIVHSLRRRVICVPPSDLQYFACKQVSFQVITLPFLLCREKGSSKAELPDRSGVHRSGIPVLKIDFVHLLWDHSLTYWRCLF</sequence>
<reference evidence="2" key="1">
    <citation type="journal article" date="2010" name="Science">
        <title>Signatures of adaptation to obligate biotrophy in the Hyaloperonospora arabidopsidis genome.</title>
        <authorList>
            <person name="Baxter L."/>
            <person name="Tripathy S."/>
            <person name="Ishaque N."/>
            <person name="Boot N."/>
            <person name="Cabral A."/>
            <person name="Kemen E."/>
            <person name="Thines M."/>
            <person name="Ah-Fong A."/>
            <person name="Anderson R."/>
            <person name="Badejoko W."/>
            <person name="Bittner-Eddy P."/>
            <person name="Boore J.L."/>
            <person name="Chibucos M.C."/>
            <person name="Coates M."/>
            <person name="Dehal P."/>
            <person name="Delehaunty K."/>
            <person name="Dong S."/>
            <person name="Downton P."/>
            <person name="Dumas B."/>
            <person name="Fabro G."/>
            <person name="Fronick C."/>
            <person name="Fuerstenberg S.I."/>
            <person name="Fulton L."/>
            <person name="Gaulin E."/>
            <person name="Govers F."/>
            <person name="Hughes L."/>
            <person name="Humphray S."/>
            <person name="Jiang R.H."/>
            <person name="Judelson H."/>
            <person name="Kamoun S."/>
            <person name="Kyung K."/>
            <person name="Meijer H."/>
            <person name="Minx P."/>
            <person name="Morris P."/>
            <person name="Nelson J."/>
            <person name="Phuntumart V."/>
            <person name="Qutob D."/>
            <person name="Rehmany A."/>
            <person name="Rougon-Cardoso A."/>
            <person name="Ryden P."/>
            <person name="Torto-Alalibo T."/>
            <person name="Studholme D."/>
            <person name="Wang Y."/>
            <person name="Win J."/>
            <person name="Wood J."/>
            <person name="Clifton S.W."/>
            <person name="Rogers J."/>
            <person name="Van den Ackerveken G."/>
            <person name="Jones J.D."/>
            <person name="McDowell J.M."/>
            <person name="Beynon J."/>
            <person name="Tyler B.M."/>
        </authorList>
    </citation>
    <scope>NUCLEOTIDE SEQUENCE [LARGE SCALE GENOMIC DNA]</scope>
    <source>
        <strain evidence="2">Emoy2</strain>
    </source>
</reference>
<reference evidence="1" key="2">
    <citation type="submission" date="2015-06" db="UniProtKB">
        <authorList>
            <consortium name="EnsemblProtists"/>
        </authorList>
    </citation>
    <scope>IDENTIFICATION</scope>
    <source>
        <strain evidence="1">Emoy2</strain>
    </source>
</reference>
<accession>M4BJW1</accession>
<organism evidence="1 2">
    <name type="scientific">Hyaloperonospora arabidopsidis (strain Emoy2)</name>
    <name type="common">Downy mildew agent</name>
    <name type="synonym">Peronospora arabidopsidis</name>
    <dbReference type="NCBI Taxonomy" id="559515"/>
    <lineage>
        <taxon>Eukaryota</taxon>
        <taxon>Sar</taxon>
        <taxon>Stramenopiles</taxon>
        <taxon>Oomycota</taxon>
        <taxon>Peronosporomycetes</taxon>
        <taxon>Peronosporales</taxon>
        <taxon>Peronosporaceae</taxon>
        <taxon>Hyaloperonospora</taxon>
    </lineage>
</organism>
<evidence type="ECO:0000313" key="2">
    <source>
        <dbReference type="Proteomes" id="UP000011713"/>
    </source>
</evidence>
<dbReference type="VEuPathDB" id="FungiDB:HpaG806692"/>
<evidence type="ECO:0000313" key="1">
    <source>
        <dbReference type="EnsemblProtists" id="HpaP806692"/>
    </source>
</evidence>
<dbReference type="AlphaFoldDB" id="M4BJW1"/>
<dbReference type="HOGENOM" id="CLU_1351156_0_0_1"/>
<dbReference type="EnsemblProtists" id="HpaT806692">
    <property type="protein sequence ID" value="HpaP806692"/>
    <property type="gene ID" value="HpaG806692"/>
</dbReference>
<keyword evidence="2" id="KW-1185">Reference proteome</keyword>
<protein>
    <submittedName>
        <fullName evidence="1">Uncharacterized protein</fullName>
    </submittedName>
</protein>